<dbReference type="Gene3D" id="3.60.120.10">
    <property type="entry name" value="Anthranilate synthase"/>
    <property type="match status" value="1"/>
</dbReference>
<evidence type="ECO:0000259" key="1">
    <source>
        <dbReference type="Pfam" id="PF00425"/>
    </source>
</evidence>
<proteinExistence type="predicted"/>
<keyword evidence="2" id="KW-0032">Aminotransferase</keyword>
<protein>
    <submittedName>
        <fullName evidence="2">Para-aminobenzoate synthase, aminase component</fullName>
        <ecNumber evidence="2">2.6.1.85</ecNumber>
    </submittedName>
</protein>
<dbReference type="GO" id="GO:0000162">
    <property type="term" value="P:L-tryptophan biosynthetic process"/>
    <property type="evidence" value="ECO:0007669"/>
    <property type="project" value="TreeGrafter"/>
</dbReference>
<reference evidence="2" key="1">
    <citation type="submission" date="2016-10" db="EMBL/GenBank/DDBJ databases">
        <authorList>
            <person name="de Groot N.N."/>
        </authorList>
    </citation>
    <scope>NUCLEOTIDE SEQUENCE</scope>
</reference>
<dbReference type="GO" id="GO:0046820">
    <property type="term" value="F:4-amino-4-deoxychorismate synthase activity"/>
    <property type="evidence" value="ECO:0007669"/>
    <property type="project" value="UniProtKB-EC"/>
</dbReference>
<dbReference type="Pfam" id="PF00425">
    <property type="entry name" value="Chorismate_bind"/>
    <property type="match status" value="1"/>
</dbReference>
<dbReference type="NCBIfam" id="NF005486">
    <property type="entry name" value="PRK07093.1"/>
    <property type="match status" value="1"/>
</dbReference>
<dbReference type="InterPro" id="IPR005801">
    <property type="entry name" value="ADC_synthase"/>
</dbReference>
<organism evidence="2">
    <name type="scientific">hydrothermal vent metagenome</name>
    <dbReference type="NCBI Taxonomy" id="652676"/>
    <lineage>
        <taxon>unclassified sequences</taxon>
        <taxon>metagenomes</taxon>
        <taxon>ecological metagenomes</taxon>
    </lineage>
</organism>
<dbReference type="EMBL" id="FRYL01000025">
    <property type="protein sequence ID" value="SHO81063.1"/>
    <property type="molecule type" value="Genomic_DNA"/>
</dbReference>
<dbReference type="PANTHER" id="PTHR11236">
    <property type="entry name" value="AMINOBENZOATE/ANTHRANILATE SYNTHASE"/>
    <property type="match status" value="1"/>
</dbReference>
<dbReference type="PANTHER" id="PTHR11236:SF50">
    <property type="entry name" value="AMINODEOXYCHORISMATE SYNTHASE COMPONENT 1"/>
    <property type="match status" value="1"/>
</dbReference>
<accession>A0A1W1EJM7</accession>
<keyword evidence="2" id="KW-0808">Transferase</keyword>
<feature type="domain" description="Chorismate-utilising enzyme C-terminal" evidence="1">
    <location>
        <begin position="68"/>
        <end position="311"/>
    </location>
</feature>
<dbReference type="PRINTS" id="PR00095">
    <property type="entry name" value="ANTSNTHASEI"/>
</dbReference>
<evidence type="ECO:0000313" key="2">
    <source>
        <dbReference type="EMBL" id="SHO81063.1"/>
    </source>
</evidence>
<dbReference type="EC" id="2.6.1.85" evidence="2"/>
<dbReference type="InterPro" id="IPR019999">
    <property type="entry name" value="Anth_synth_I-like"/>
</dbReference>
<gene>
    <name evidence="2" type="ORF">MNB_SV-15-220</name>
</gene>
<dbReference type="SUPFAM" id="SSF56322">
    <property type="entry name" value="ADC synthase"/>
    <property type="match status" value="1"/>
</dbReference>
<dbReference type="AlphaFoldDB" id="A0A1W1EJM7"/>
<sequence length="317" mass="36527">MGSFKKINSLAMDKKPFLFLISYDKSEIFVKELDNLENIYYKIDKSSNIDINKPINRYSLSKYPISFAKYKKSIEKVKDEIKKGNSYLLNLTFKTPIDTDLSLKDIFLASNAKFKLFFQNKFICFSPERFIEIKDNKISTYPMKGTIDAKIPNAKEKILNSKKEMAEHIMMVDLMRNDLGIIGNSIKVEKFRYVEKILAGDKELLQVSSKISAKLDDNWQENLGDILDKILPAGSITGTPKKKTVELIKDIEDYQRGFYSGIFGIFDGKNVDTSVMIRFIEKENNKLFYKSGGGITIDSSNKDEYQEMIDKVYLPFL</sequence>
<dbReference type="InterPro" id="IPR015890">
    <property type="entry name" value="Chorismate_C"/>
</dbReference>
<name>A0A1W1EJM7_9ZZZZ</name>